<comment type="caution">
    <text evidence="2">The sequence shown here is derived from an EMBL/GenBank/DDBJ whole genome shotgun (WGS) entry which is preliminary data.</text>
</comment>
<feature type="compositionally biased region" description="Low complexity" evidence="1">
    <location>
        <begin position="110"/>
        <end position="119"/>
    </location>
</feature>
<feature type="non-terminal residue" evidence="2">
    <location>
        <position position="1"/>
    </location>
</feature>
<organism evidence="2 3">
    <name type="scientific">Actinomycetospora termitidis</name>
    <dbReference type="NCBI Taxonomy" id="3053470"/>
    <lineage>
        <taxon>Bacteria</taxon>
        <taxon>Bacillati</taxon>
        <taxon>Actinomycetota</taxon>
        <taxon>Actinomycetes</taxon>
        <taxon>Pseudonocardiales</taxon>
        <taxon>Pseudonocardiaceae</taxon>
        <taxon>Actinomycetospora</taxon>
    </lineage>
</organism>
<feature type="compositionally biased region" description="Basic and acidic residues" evidence="1">
    <location>
        <begin position="66"/>
        <end position="75"/>
    </location>
</feature>
<feature type="non-terminal residue" evidence="2">
    <location>
        <position position="119"/>
    </location>
</feature>
<dbReference type="Proteomes" id="UP001231924">
    <property type="component" value="Unassembled WGS sequence"/>
</dbReference>
<dbReference type="RefSeq" id="WP_286057229.1">
    <property type="nucleotide sequence ID" value="NZ_JASVWF010000026.1"/>
</dbReference>
<gene>
    <name evidence="2" type="ORF">QRT03_32025</name>
</gene>
<name>A0ABT7MIX3_9PSEU</name>
<feature type="compositionally biased region" description="Basic and acidic residues" evidence="1">
    <location>
        <begin position="82"/>
        <end position="93"/>
    </location>
</feature>
<reference evidence="2 3" key="1">
    <citation type="submission" date="2023-06" db="EMBL/GenBank/DDBJ databases">
        <title>Actinomycetospora Odt1-22.</title>
        <authorList>
            <person name="Supong K."/>
        </authorList>
    </citation>
    <scope>NUCLEOTIDE SEQUENCE [LARGE SCALE GENOMIC DNA]</scope>
    <source>
        <strain evidence="2 3">Odt1-22</strain>
    </source>
</reference>
<protein>
    <submittedName>
        <fullName evidence="2">Uncharacterized protein</fullName>
    </submittedName>
</protein>
<evidence type="ECO:0000313" key="2">
    <source>
        <dbReference type="EMBL" id="MDL5160627.1"/>
    </source>
</evidence>
<evidence type="ECO:0000256" key="1">
    <source>
        <dbReference type="SAM" id="MobiDB-lite"/>
    </source>
</evidence>
<accession>A0ABT7MIX3</accession>
<keyword evidence="3" id="KW-1185">Reference proteome</keyword>
<proteinExistence type="predicted"/>
<feature type="region of interest" description="Disordered" evidence="1">
    <location>
        <begin position="14"/>
        <end position="119"/>
    </location>
</feature>
<sequence>AELFDQAIRAATLPPESAALADPDTGAAPIGENGEWGEAPEVEAEHSKPARQAAALIDLINAGHAEGLDEPHPGEDGQPPLFDHHDDGEDGRAEFGGPDPDYTPDPARSDTTGDTDGGG</sequence>
<dbReference type="EMBL" id="JASVWF010000026">
    <property type="protein sequence ID" value="MDL5160627.1"/>
    <property type="molecule type" value="Genomic_DNA"/>
</dbReference>
<evidence type="ECO:0000313" key="3">
    <source>
        <dbReference type="Proteomes" id="UP001231924"/>
    </source>
</evidence>